<sequence>MAIGSKEIVGYIKKIPIHMRRASRGCVRDHPFILCIVCFLLIIYRYFPSIFALLLASFPTILCTAVLLGLLLSYGEPNVPETKEEGKRLVNGEAKDASLVRKHHEGALVASRSEKKSVREKDDHGFSRKNENIPSEIGEDQKKSGKPKVEVEIDHVDHREAASDCEPDQSEISSSDASEIIPMLDELHPLLDSEAPQPSAASKDGSDAASTQSSHDRESEDGNSIEEETENQEDDDEEDEDEEEEEGAQEEKDDDHAKVVEWTADDQKNLMSVGSSEIERNQRLENLIARRRARKFVRSEMEKNLIDLDGNESLPTIEELSKFQVQIPQVFAPRRNPFDLPFDSDDTIPGSAPSVLLPSRNPFDLPYEQADESNNPAGKDDDNNNNNNNSNNNNSTHQGFVPLPPRDLLYRRHESFTIGESFLGDLKQDLRPSRFRPYFVAEKENTEETNFADLEREFSEKSESKLSEGQEYSDTVSSGNDQECDKEIVEDEVNSQQSELATSHDNEAPKVESESSDDGESMHDEQIKAEIKSAGSGGDNSKAMEEEITEESASISSISDDEKAVVTEDNNLKQPGNEAAHADESQVADPVYDSSPSARSLSNASALEEALLYADKGGSSHSPPQVDSSTKGVIWVAPSLACVEENESRSREVSQIRERDVLGTDLKDIREDFRLPIVPVLPPRAASRPLRLSSLSSMEAESSDGSSN</sequence>
<feature type="compositionally biased region" description="Low complexity" evidence="1">
    <location>
        <begin position="384"/>
        <end position="395"/>
    </location>
</feature>
<dbReference type="GeneID" id="109718620"/>
<gene>
    <name evidence="4" type="primary">LOC109718620</name>
</gene>
<reference evidence="3" key="1">
    <citation type="journal article" date="2015" name="Nat. Genet.">
        <title>The pineapple genome and the evolution of CAM photosynthesis.</title>
        <authorList>
            <person name="Ming R."/>
            <person name="VanBuren R."/>
            <person name="Wai C.M."/>
            <person name="Tang H."/>
            <person name="Schatz M.C."/>
            <person name="Bowers J.E."/>
            <person name="Lyons E."/>
            <person name="Wang M.L."/>
            <person name="Chen J."/>
            <person name="Biggers E."/>
            <person name="Zhang J."/>
            <person name="Huang L."/>
            <person name="Zhang L."/>
            <person name="Miao W."/>
            <person name="Zhang J."/>
            <person name="Ye Z."/>
            <person name="Miao C."/>
            <person name="Lin Z."/>
            <person name="Wang H."/>
            <person name="Zhou H."/>
            <person name="Yim W.C."/>
            <person name="Priest H.D."/>
            <person name="Zheng C."/>
            <person name="Woodhouse M."/>
            <person name="Edger P.P."/>
            <person name="Guyot R."/>
            <person name="Guo H.B."/>
            <person name="Guo H."/>
            <person name="Zheng G."/>
            <person name="Singh R."/>
            <person name="Sharma A."/>
            <person name="Min X."/>
            <person name="Zheng Y."/>
            <person name="Lee H."/>
            <person name="Gurtowski J."/>
            <person name="Sedlazeck F.J."/>
            <person name="Harkess A."/>
            <person name="McKain M.R."/>
            <person name="Liao Z."/>
            <person name="Fang J."/>
            <person name="Liu J."/>
            <person name="Zhang X."/>
            <person name="Zhang Q."/>
            <person name="Hu W."/>
            <person name="Qin Y."/>
            <person name="Wang K."/>
            <person name="Chen L.Y."/>
            <person name="Shirley N."/>
            <person name="Lin Y.R."/>
            <person name="Liu L.Y."/>
            <person name="Hernandez A.G."/>
            <person name="Wright C.L."/>
            <person name="Bulone V."/>
            <person name="Tuskan G.A."/>
            <person name="Heath K."/>
            <person name="Zee F."/>
            <person name="Moore P.H."/>
            <person name="Sunkar R."/>
            <person name="Leebens-Mack J.H."/>
            <person name="Mockler T."/>
            <person name="Bennetzen J.L."/>
            <person name="Freeling M."/>
            <person name="Sankoff D."/>
            <person name="Paterson A.H."/>
            <person name="Zhu X."/>
            <person name="Yang X."/>
            <person name="Smith J.A."/>
            <person name="Cushman J.C."/>
            <person name="Paull R.E."/>
            <person name="Yu Q."/>
        </authorList>
    </citation>
    <scope>NUCLEOTIDE SEQUENCE [LARGE SCALE GENOMIC DNA]</scope>
    <source>
        <strain evidence="3">cv. F153</strain>
    </source>
</reference>
<reference evidence="4" key="2">
    <citation type="submission" date="2025-08" db="UniProtKB">
        <authorList>
            <consortium name="RefSeq"/>
        </authorList>
    </citation>
    <scope>IDENTIFICATION</scope>
    <source>
        <tissue evidence="4">Leaf</tissue>
    </source>
</reference>
<feature type="transmembrane region" description="Helical" evidence="2">
    <location>
        <begin position="30"/>
        <end position="47"/>
    </location>
</feature>
<feature type="compositionally biased region" description="Low complexity" evidence="1">
    <location>
        <begin position="594"/>
        <end position="603"/>
    </location>
</feature>
<keyword evidence="2" id="KW-0812">Transmembrane</keyword>
<feature type="region of interest" description="Disordered" evidence="1">
    <location>
        <begin position="438"/>
        <end position="603"/>
    </location>
</feature>
<feature type="compositionally biased region" description="Basic and acidic residues" evidence="1">
    <location>
        <begin position="520"/>
        <end position="531"/>
    </location>
</feature>
<dbReference type="RefSeq" id="XP_020100519.1">
    <property type="nucleotide sequence ID" value="XM_020244930.1"/>
</dbReference>
<evidence type="ECO:0000256" key="1">
    <source>
        <dbReference type="SAM" id="MobiDB-lite"/>
    </source>
</evidence>
<feature type="region of interest" description="Disordered" evidence="1">
    <location>
        <begin position="110"/>
        <end position="278"/>
    </location>
</feature>
<dbReference type="PANTHER" id="PTHR33870:SF4">
    <property type="entry name" value="CARDIOMYOPATHY-ASSOCIATED PROTEIN"/>
    <property type="match status" value="1"/>
</dbReference>
<dbReference type="Proteomes" id="UP000515123">
    <property type="component" value="Linkage group 12"/>
</dbReference>
<proteinExistence type="predicted"/>
<feature type="compositionally biased region" description="Acidic residues" evidence="1">
    <location>
        <begin position="221"/>
        <end position="253"/>
    </location>
</feature>
<keyword evidence="2" id="KW-0472">Membrane</keyword>
<name>A0A6P5FWZ0_ANACO</name>
<feature type="compositionally biased region" description="Basic and acidic residues" evidence="1">
    <location>
        <begin position="502"/>
        <end position="513"/>
    </location>
</feature>
<feature type="region of interest" description="Disordered" evidence="1">
    <location>
        <begin position="688"/>
        <end position="708"/>
    </location>
</feature>
<keyword evidence="3" id="KW-1185">Reference proteome</keyword>
<feature type="compositionally biased region" description="Basic and acidic residues" evidence="1">
    <location>
        <begin position="453"/>
        <end position="468"/>
    </location>
</feature>
<evidence type="ECO:0000256" key="2">
    <source>
        <dbReference type="SAM" id="Phobius"/>
    </source>
</evidence>
<feature type="compositionally biased region" description="Basic and acidic residues" evidence="1">
    <location>
        <begin position="112"/>
        <end position="131"/>
    </location>
</feature>
<organism evidence="3 4">
    <name type="scientific">Ananas comosus</name>
    <name type="common">Pineapple</name>
    <name type="synonym">Ananas ananas</name>
    <dbReference type="NCBI Taxonomy" id="4615"/>
    <lineage>
        <taxon>Eukaryota</taxon>
        <taxon>Viridiplantae</taxon>
        <taxon>Streptophyta</taxon>
        <taxon>Embryophyta</taxon>
        <taxon>Tracheophyta</taxon>
        <taxon>Spermatophyta</taxon>
        <taxon>Magnoliopsida</taxon>
        <taxon>Liliopsida</taxon>
        <taxon>Poales</taxon>
        <taxon>Bromeliaceae</taxon>
        <taxon>Bromelioideae</taxon>
        <taxon>Ananas</taxon>
    </lineage>
</organism>
<dbReference type="AlphaFoldDB" id="A0A6P5FWZ0"/>
<feature type="compositionally biased region" description="Low complexity" evidence="1">
    <location>
        <begin position="199"/>
        <end position="210"/>
    </location>
</feature>
<accession>A0A6P5FWZ0</accession>
<dbReference type="OrthoDB" id="1908091at2759"/>
<dbReference type="PANTHER" id="PTHR33870">
    <property type="entry name" value="CARDIOMYOPATHY-ASSOCIATED PROTEIN"/>
    <property type="match status" value="1"/>
</dbReference>
<feature type="region of interest" description="Disordered" evidence="1">
    <location>
        <begin position="334"/>
        <end position="406"/>
    </location>
</feature>
<feature type="compositionally biased region" description="Polar residues" evidence="1">
    <location>
        <begin position="470"/>
        <end position="481"/>
    </location>
</feature>
<evidence type="ECO:0000313" key="3">
    <source>
        <dbReference type="Proteomes" id="UP000515123"/>
    </source>
</evidence>
<feature type="compositionally biased region" description="Basic and acidic residues" evidence="1">
    <location>
        <begin position="139"/>
        <end position="162"/>
    </location>
</feature>
<keyword evidence="2" id="KW-1133">Transmembrane helix</keyword>
<dbReference type="Gramene" id="Aco000591.1.mrna1">
    <property type="protein sequence ID" value="Aco000591.1.mrna1"/>
    <property type="gene ID" value="Aco000591.1.path1"/>
</dbReference>
<feature type="compositionally biased region" description="Acidic residues" evidence="1">
    <location>
        <begin position="482"/>
        <end position="493"/>
    </location>
</feature>
<protein>
    <submittedName>
        <fullName evidence="4">Rho GTPase-activating protein gacV-like</fullName>
    </submittedName>
</protein>
<feature type="compositionally biased region" description="Low complexity" evidence="1">
    <location>
        <begin position="170"/>
        <end position="181"/>
    </location>
</feature>
<evidence type="ECO:0000313" key="4">
    <source>
        <dbReference type="RefSeq" id="XP_020100519.1"/>
    </source>
</evidence>